<dbReference type="EC" id="1.11.1.21" evidence="8 9"/>
<dbReference type="GO" id="GO:0004096">
    <property type="term" value="F:catalase activity"/>
    <property type="evidence" value="ECO:0007669"/>
    <property type="project" value="UniProtKB-UniRule"/>
</dbReference>
<dbReference type="OrthoDB" id="9759743at2"/>
<accession>A0A7I9V2F1</accession>
<dbReference type="PRINTS" id="PR00460">
    <property type="entry name" value="BPEROXIDASE"/>
</dbReference>
<comment type="catalytic activity">
    <reaction evidence="7 8 9">
        <text>2 H2O2 = O2 + 2 H2O</text>
        <dbReference type="Rhea" id="RHEA:20309"/>
        <dbReference type="ChEBI" id="CHEBI:15377"/>
        <dbReference type="ChEBI" id="CHEBI:15379"/>
        <dbReference type="ChEBI" id="CHEBI:16240"/>
        <dbReference type="EC" id="1.11.1.21"/>
    </reaction>
</comment>
<comment type="similarity">
    <text evidence="8 9">Belongs to the peroxidase family. Peroxidase/catalase subfamily.</text>
</comment>
<evidence type="ECO:0000313" key="13">
    <source>
        <dbReference type="Proteomes" id="UP000444980"/>
    </source>
</evidence>
<sequence length="739" mass="81177">MTDAAEIDDVNDSSAGCPVAHLVRPTEGSANQEWWPKRLNLRILASHQPVSNPMATEDDFDYAKEFESLDLDAVKEDLKKVMTDSKEWWPADYGNYVGSMVRMAWHAAGTYRVGDGRGGAGHGQQRFAPLNSWPDNVGLDKPRRLLWPVKKKYGRKLSWADLIVLAGNVAMENCGFETLGFAGGRPDQYEGDDETYWGPETTWLGDERYTGERNLDNPLAAVQMGLIYVNPEGPNGKPDPLAAAQDVRETFKRMAMNDVETVALIAGGHTFGKTHGAAPADHVGPEPEAAPIEQMGLGWKNSFGTGKGADAIQSGLEGAWNSTPTTWDNNFFWTLFGYEWELTESPAGAKQWRPKDGAGSTSVPDPEHPEKRHAPMMLTTDIALRTDPAYEKISRHFLDNPQEFAKEYAKAWFKLTHRDMGPRTRYKGTHVPDEVFIWQDPIPAIDYDVVGPKEIADLRQRIAKSGLTVAQLVSTAWASAATFRNSDKRGGANGARIRLEPQRDWEVNNPKQLTTVLAALEKIQSEFNEAQSGNVKISLADLIVLAGGVGIEQAANAAGYPTSVPFHAGRNDATAEQTDVEMFEVLEPKADGFRNYRGKDASQPGEYLLVDKANLLGLSAPQMAVLVGGLRVLGANYDGSDKGVFTDRPGVLTNDFFTTITDMDIAWASKADEEEIFVGTVDGQPKWTGSRVDLVFGSNAELRALSEVYGADDAAGKFVDDFVDAWVKVMDNDRFDLHS</sequence>
<dbReference type="GO" id="GO:0046872">
    <property type="term" value="F:metal ion binding"/>
    <property type="evidence" value="ECO:0007669"/>
    <property type="project" value="UniProtKB-KW"/>
</dbReference>
<comment type="PTM">
    <text evidence="8">Formation of the three residue Trp-Tyr-Met cross-link is important for the catalase, but not the peroxidase activity of the enzyme.</text>
</comment>
<protein>
    <recommendedName>
        <fullName evidence="8 9">Catalase-peroxidase</fullName>
        <shortName evidence="8">CP</shortName>
        <ecNumber evidence="8 9">1.11.1.21</ecNumber>
    </recommendedName>
    <alternativeName>
        <fullName evidence="8">Peroxidase/catalase</fullName>
    </alternativeName>
</protein>
<feature type="binding site" description="axial binding residue" evidence="8">
    <location>
        <position position="269"/>
    </location>
    <ligand>
        <name>heme b</name>
        <dbReference type="ChEBI" id="CHEBI:60344"/>
    </ligand>
    <ligandPart>
        <name>Fe</name>
        <dbReference type="ChEBI" id="CHEBI:18248"/>
    </ligandPart>
</feature>
<dbReference type="SUPFAM" id="SSF48113">
    <property type="entry name" value="Heme-dependent peroxidases"/>
    <property type="match status" value="2"/>
</dbReference>
<dbReference type="GO" id="GO:0020037">
    <property type="term" value="F:heme binding"/>
    <property type="evidence" value="ECO:0007669"/>
    <property type="project" value="InterPro"/>
</dbReference>
<dbReference type="PROSITE" id="PS50873">
    <property type="entry name" value="PEROXIDASE_4"/>
    <property type="match status" value="1"/>
</dbReference>
<evidence type="ECO:0000256" key="9">
    <source>
        <dbReference type="RuleBase" id="RU003451"/>
    </source>
</evidence>
<comment type="subunit">
    <text evidence="8">Homodimer or homotetramer.</text>
</comment>
<feature type="active site" description="Proton acceptor" evidence="8">
    <location>
        <position position="106"/>
    </location>
</feature>
<keyword evidence="2 8" id="KW-0349">Heme</keyword>
<dbReference type="FunFam" id="1.10.420.10:FF:000002">
    <property type="entry name" value="Catalase-peroxidase"/>
    <property type="match status" value="1"/>
</dbReference>
<evidence type="ECO:0000256" key="4">
    <source>
        <dbReference type="ARBA" id="ARBA00023002"/>
    </source>
</evidence>
<dbReference type="PROSITE" id="PS00436">
    <property type="entry name" value="PEROXIDASE_2"/>
    <property type="match status" value="1"/>
</dbReference>
<evidence type="ECO:0000256" key="1">
    <source>
        <dbReference type="ARBA" id="ARBA00022559"/>
    </source>
</evidence>
<dbReference type="Gene3D" id="1.10.520.10">
    <property type="match status" value="2"/>
</dbReference>
<name>A0A7I9V2F1_9ACTN</name>
<keyword evidence="3 8" id="KW-0479">Metal-binding</keyword>
<comment type="caution">
    <text evidence="12">The sequence shown here is derived from an EMBL/GenBank/DDBJ whole genome shotgun (WGS) entry which is preliminary data.</text>
</comment>
<feature type="domain" description="Plant heme peroxidase family profile" evidence="11">
    <location>
        <begin position="157"/>
        <end position="435"/>
    </location>
</feature>
<dbReference type="CDD" id="cd08200">
    <property type="entry name" value="catalase_peroxidase_2"/>
    <property type="match status" value="1"/>
</dbReference>
<dbReference type="Pfam" id="PF00141">
    <property type="entry name" value="peroxidase"/>
    <property type="match status" value="2"/>
</dbReference>
<dbReference type="InterPro" id="IPR000763">
    <property type="entry name" value="Catalase_peroxidase"/>
</dbReference>
<proteinExistence type="inferred from homology"/>
<dbReference type="InterPro" id="IPR002016">
    <property type="entry name" value="Haem_peroxidase"/>
</dbReference>
<dbReference type="InterPro" id="IPR019793">
    <property type="entry name" value="Peroxidases_heam-ligand_BS"/>
</dbReference>
<dbReference type="CDD" id="cd00649">
    <property type="entry name" value="catalase_peroxidase_1"/>
    <property type="match status" value="1"/>
</dbReference>
<dbReference type="PRINTS" id="PR00458">
    <property type="entry name" value="PEROXIDASE"/>
</dbReference>
<dbReference type="GO" id="GO:0070301">
    <property type="term" value="P:cellular response to hydrogen peroxide"/>
    <property type="evidence" value="ECO:0007669"/>
    <property type="project" value="TreeGrafter"/>
</dbReference>
<dbReference type="NCBIfam" id="NF011635">
    <property type="entry name" value="PRK15061.1"/>
    <property type="match status" value="1"/>
</dbReference>
<gene>
    <name evidence="8 12" type="primary">katG</name>
    <name evidence="12" type="ORF">nbrc107697_33800</name>
</gene>
<evidence type="ECO:0000256" key="10">
    <source>
        <dbReference type="SAM" id="MobiDB-lite"/>
    </source>
</evidence>
<organism evidence="12 13">
    <name type="scientific">Gordonia crocea</name>
    <dbReference type="NCBI Taxonomy" id="589162"/>
    <lineage>
        <taxon>Bacteria</taxon>
        <taxon>Bacillati</taxon>
        <taxon>Actinomycetota</taxon>
        <taxon>Actinomycetes</taxon>
        <taxon>Mycobacteriales</taxon>
        <taxon>Gordoniaceae</taxon>
        <taxon>Gordonia</taxon>
    </lineage>
</organism>
<feature type="cross-link" description="Tryptophyl-tyrosyl-methioninium (Tyr-Met) (with Trp-105)" evidence="8">
    <location>
        <begin position="228"/>
        <end position="254"/>
    </location>
</feature>
<feature type="region of interest" description="Disordered" evidence="10">
    <location>
        <begin position="347"/>
        <end position="372"/>
    </location>
</feature>
<dbReference type="InterPro" id="IPR010255">
    <property type="entry name" value="Haem_peroxidase_sf"/>
</dbReference>
<dbReference type="PANTHER" id="PTHR30555">
    <property type="entry name" value="HYDROPEROXIDASE I, BIFUNCTIONAL CATALASE-PEROXIDASE"/>
    <property type="match status" value="1"/>
</dbReference>
<keyword evidence="6 8" id="KW-0376">Hydrogen peroxide</keyword>
<dbReference type="GO" id="GO:0005829">
    <property type="term" value="C:cytosol"/>
    <property type="evidence" value="ECO:0007669"/>
    <property type="project" value="TreeGrafter"/>
</dbReference>
<dbReference type="Gene3D" id="1.10.420.10">
    <property type="entry name" value="Peroxidase, domain 2"/>
    <property type="match status" value="2"/>
</dbReference>
<comment type="catalytic activity">
    <reaction evidence="8 9">
        <text>H2O2 + AH2 = A + 2 H2O</text>
        <dbReference type="Rhea" id="RHEA:30275"/>
        <dbReference type="ChEBI" id="CHEBI:13193"/>
        <dbReference type="ChEBI" id="CHEBI:15377"/>
        <dbReference type="ChEBI" id="CHEBI:16240"/>
        <dbReference type="ChEBI" id="CHEBI:17499"/>
        <dbReference type="EC" id="1.11.1.21"/>
    </reaction>
</comment>
<evidence type="ECO:0000256" key="8">
    <source>
        <dbReference type="HAMAP-Rule" id="MF_01961"/>
    </source>
</evidence>
<dbReference type="AlphaFoldDB" id="A0A7I9V2F1"/>
<dbReference type="RefSeq" id="WP_161928627.1">
    <property type="nucleotide sequence ID" value="NZ_BJOU01000019.1"/>
</dbReference>
<dbReference type="GO" id="GO:0042744">
    <property type="term" value="P:hydrogen peroxide catabolic process"/>
    <property type="evidence" value="ECO:0007669"/>
    <property type="project" value="UniProtKB-KW"/>
</dbReference>
<keyword evidence="13" id="KW-1185">Reference proteome</keyword>
<comment type="caution">
    <text evidence="8">Lacks conserved residue(s) required for the propagation of feature annotation.</text>
</comment>
<keyword evidence="5 8" id="KW-0408">Iron</keyword>
<dbReference type="Proteomes" id="UP000444980">
    <property type="component" value="Unassembled WGS sequence"/>
</dbReference>
<evidence type="ECO:0000256" key="2">
    <source>
        <dbReference type="ARBA" id="ARBA00022617"/>
    </source>
</evidence>
<dbReference type="EMBL" id="BJOU01000019">
    <property type="protein sequence ID" value="GED99341.1"/>
    <property type="molecule type" value="Genomic_DNA"/>
</dbReference>
<evidence type="ECO:0000256" key="3">
    <source>
        <dbReference type="ARBA" id="ARBA00022723"/>
    </source>
</evidence>
<keyword evidence="1 8" id="KW-0575">Peroxidase</keyword>
<evidence type="ECO:0000259" key="11">
    <source>
        <dbReference type="PROSITE" id="PS50873"/>
    </source>
</evidence>
<dbReference type="HAMAP" id="MF_01961">
    <property type="entry name" value="Catal_peroxid"/>
    <property type="match status" value="1"/>
</dbReference>
<evidence type="ECO:0000256" key="6">
    <source>
        <dbReference type="ARBA" id="ARBA00023324"/>
    </source>
</evidence>
<feature type="site" description="Transition state stabilizer" evidence="8">
    <location>
        <position position="102"/>
    </location>
</feature>
<evidence type="ECO:0000313" key="12">
    <source>
        <dbReference type="EMBL" id="GED99341.1"/>
    </source>
</evidence>
<dbReference type="PANTHER" id="PTHR30555:SF0">
    <property type="entry name" value="CATALASE-PEROXIDASE"/>
    <property type="match status" value="1"/>
</dbReference>
<dbReference type="NCBIfam" id="TIGR00198">
    <property type="entry name" value="cat_per_HPI"/>
    <property type="match status" value="1"/>
</dbReference>
<comment type="function">
    <text evidence="8">Bifunctional enzyme with both catalase and broad-spectrum peroxidase activity.</text>
</comment>
<comment type="cofactor">
    <cofactor evidence="8">
        <name>heme b</name>
        <dbReference type="ChEBI" id="CHEBI:60344"/>
    </cofactor>
    <text evidence="8">Binds 1 heme b (iron(II)-protoporphyrin IX) group per dimer.</text>
</comment>
<reference evidence="13" key="1">
    <citation type="submission" date="2019-06" db="EMBL/GenBank/DDBJ databases">
        <title>Gordonia isolated from sludge of a wastewater treatment plant.</title>
        <authorList>
            <person name="Tamura T."/>
            <person name="Aoyama K."/>
            <person name="Kang Y."/>
            <person name="Saito S."/>
            <person name="Akiyama N."/>
            <person name="Yazawa K."/>
            <person name="Gonoi T."/>
            <person name="Mikami Y."/>
        </authorList>
    </citation>
    <scope>NUCLEOTIDE SEQUENCE [LARGE SCALE GENOMIC DNA]</scope>
    <source>
        <strain evidence="13">NBRC 107697</strain>
    </source>
</reference>
<dbReference type="PROSITE" id="PS00435">
    <property type="entry name" value="PEROXIDASE_1"/>
    <property type="match status" value="1"/>
</dbReference>
<keyword evidence="4 8" id="KW-0560">Oxidoreductase</keyword>
<evidence type="ECO:0000256" key="7">
    <source>
        <dbReference type="ARBA" id="ARBA00049145"/>
    </source>
</evidence>
<dbReference type="InterPro" id="IPR019794">
    <property type="entry name" value="Peroxidases_AS"/>
</dbReference>
<dbReference type="FunFam" id="1.10.520.10:FF:000002">
    <property type="entry name" value="Catalase-peroxidase"/>
    <property type="match status" value="1"/>
</dbReference>
<evidence type="ECO:0000256" key="5">
    <source>
        <dbReference type="ARBA" id="ARBA00023004"/>
    </source>
</evidence>